<evidence type="ECO:0000313" key="1">
    <source>
        <dbReference type="EMBL" id="WPJ94278.1"/>
    </source>
</evidence>
<evidence type="ECO:0000313" key="2">
    <source>
        <dbReference type="Proteomes" id="UP001324993"/>
    </source>
</evidence>
<dbReference type="RefSeq" id="WP_319831216.1">
    <property type="nucleotide sequence ID" value="NZ_CP138858.1"/>
</dbReference>
<name>A0ABZ0RFJ8_9BACT</name>
<sequence length="750" mass="84554">MAKPGRAPQVPRSEPSEPQWLPADFWQLSPAESMRLWIDQSRSAAHRAKFDLVLEPTEAALTPLRLSLDDSPSQCYSTGSRHYYVSFADGDAYFASGQVRTPGGARLYDAVFSPTKYELTFATLDASMAQAVSARIGSLPQIQVEYRQDYERPKRSSMSSAWSSADGRGYLQLWATAAPDMPIVWSGTLWNWGVELAKRINFKIDQEVRLNYANSLLTRVLPQHVDLSSAETDEAIEATVLAILNRYVADASAMSQPVVQIAVEVAGERGVAVARSQIESILSDAALPASDTSALLAEKESLQQAIWAIAPKLKDYGVRYGQSTSHIPEAQVLIEQRALLLAQLKAIEVSVEDQERFSFRQSLQGALLKLELAEDVDALKTWVLEERYGARWALRRLHAHYPAAYAEVLESSLQRGDHQEPGEVLNRIYIADRARGVRLAQQWIDTTDEDALFVDCFQILQRADAMPDESAQVARLIRLIRADYTNNYLRARALNLLVPQKEPMRYTDLSVDAALLYVIDPKANGFPDPGYNYTNASINLIERDAARYYPLVMRHVDLVKMPHQKEHFLVQLASYAEELRPEDRQACFDWVRKELRFTQSNVNSLLWIVWRNDWRILTPELRAMATESVGEEESEDAVYGNTETRAISGRFHLARQILALWSEPDPMTCAKLYIAFAYQHGFQISTNGEGRSAAPLRATFLPALARLDAAERAELVDYSSWCQQQAALSSVKKERITQLHANFVHMILER</sequence>
<gene>
    <name evidence="1" type="ORF">SH580_12615</name>
</gene>
<organism evidence="1 2">
    <name type="scientific">Coraliomargarita algicola</name>
    <dbReference type="NCBI Taxonomy" id="3092156"/>
    <lineage>
        <taxon>Bacteria</taxon>
        <taxon>Pseudomonadati</taxon>
        <taxon>Verrucomicrobiota</taxon>
        <taxon>Opitutia</taxon>
        <taxon>Puniceicoccales</taxon>
        <taxon>Coraliomargaritaceae</taxon>
        <taxon>Coraliomargarita</taxon>
    </lineage>
</organism>
<dbReference type="EMBL" id="CP138858">
    <property type="protein sequence ID" value="WPJ94278.1"/>
    <property type="molecule type" value="Genomic_DNA"/>
</dbReference>
<proteinExistence type="predicted"/>
<keyword evidence="2" id="KW-1185">Reference proteome</keyword>
<dbReference type="Proteomes" id="UP001324993">
    <property type="component" value="Chromosome"/>
</dbReference>
<evidence type="ECO:0008006" key="3">
    <source>
        <dbReference type="Google" id="ProtNLM"/>
    </source>
</evidence>
<accession>A0ABZ0RFJ8</accession>
<protein>
    <recommendedName>
        <fullName evidence="3">DUF3458 domain-containing protein</fullName>
    </recommendedName>
</protein>
<reference evidence="1 2" key="1">
    <citation type="submission" date="2023-11" db="EMBL/GenBank/DDBJ databases">
        <title>Coraliomargarita sp. nov., isolated from marine algae.</title>
        <authorList>
            <person name="Lee J.K."/>
            <person name="Baek J.H."/>
            <person name="Kim J.M."/>
            <person name="Choi D.G."/>
            <person name="Jeon C.O."/>
        </authorList>
    </citation>
    <scope>NUCLEOTIDE SEQUENCE [LARGE SCALE GENOMIC DNA]</scope>
    <source>
        <strain evidence="1 2">J2-16</strain>
    </source>
</reference>